<dbReference type="InterPro" id="IPR045794">
    <property type="entry name" value="Trypco1"/>
</dbReference>
<dbReference type="RefSeq" id="WP_210226363.1">
    <property type="nucleotide sequence ID" value="NZ_CP072800.1"/>
</dbReference>
<keyword evidence="3" id="KW-1185">Reference proteome</keyword>
<dbReference type="Pfam" id="PF19493">
    <property type="entry name" value="Trypco1"/>
    <property type="match status" value="1"/>
</dbReference>
<gene>
    <name evidence="2" type="ORF">J8380_14975</name>
</gene>
<reference evidence="2 3" key="1">
    <citation type="submission" date="2021-04" db="EMBL/GenBank/DDBJ databases">
        <title>Genomics, taxonomy and metabolism of representatives of sulfur bacteria of the genus Thiothrix: Thiothrix fructosivorans QT, Thiothrix unzii A1T and three new species, Thiothrix subterranea sp. nov., Thiothrix litoralis sp. nov. and 'Candidatus Thiothrix anitrata' sp. nov.</title>
        <authorList>
            <person name="Ravin N.V."/>
            <person name="Smolyakov D."/>
            <person name="Rudenko T.S."/>
            <person name="Mardanov A.V."/>
            <person name="Beletsky A.V."/>
            <person name="Markov N.D."/>
            <person name="Fomenkov A.I."/>
            <person name="Roberts R.J."/>
            <person name="Karnachuk O.V."/>
            <person name="Novikov A."/>
            <person name="Grabovich M.Y."/>
        </authorList>
    </citation>
    <scope>NUCLEOTIDE SEQUENCE [LARGE SCALE GENOMIC DNA]</scope>
    <source>
        <strain evidence="2 3">A52</strain>
    </source>
</reference>
<evidence type="ECO:0000259" key="1">
    <source>
        <dbReference type="Pfam" id="PF19493"/>
    </source>
</evidence>
<feature type="domain" description="Trypsin-co-occurring" evidence="1">
    <location>
        <begin position="12"/>
        <end position="119"/>
    </location>
</feature>
<organism evidence="2 3">
    <name type="scientific">Candidatus Thiothrix anitrata</name>
    <dbReference type="NCBI Taxonomy" id="2823902"/>
    <lineage>
        <taxon>Bacteria</taxon>
        <taxon>Pseudomonadati</taxon>
        <taxon>Pseudomonadota</taxon>
        <taxon>Gammaproteobacteria</taxon>
        <taxon>Thiotrichales</taxon>
        <taxon>Thiotrichaceae</taxon>
        <taxon>Thiothrix</taxon>
    </lineage>
</organism>
<dbReference type="EMBL" id="CP072800">
    <property type="protein sequence ID" value="QTR49522.1"/>
    <property type="molecule type" value="Genomic_DNA"/>
</dbReference>
<dbReference type="NCBIfam" id="NF041216">
    <property type="entry name" value="CU044_2847_fam"/>
    <property type="match status" value="1"/>
</dbReference>
<proteinExistence type="predicted"/>
<name>A0ABX7X0T2_9GAMM</name>
<sequence length="129" mass="13975">MSQRKISPVEINGKTIWIEVEDIDITQPIVTPRDNRPSDLLDDDAAPVGPISDYFKDKVSSVADTLEAVVGSIDKGISKISPDEWSIEVNIGFAGEHNIPFLAKSSVNGGVKVNAKWKKAMPKPTDTTA</sequence>
<evidence type="ECO:0000313" key="2">
    <source>
        <dbReference type="EMBL" id="QTR49522.1"/>
    </source>
</evidence>
<dbReference type="Proteomes" id="UP000672027">
    <property type="component" value="Chromosome"/>
</dbReference>
<accession>A0ABX7X0T2</accession>
<evidence type="ECO:0000313" key="3">
    <source>
        <dbReference type="Proteomes" id="UP000672027"/>
    </source>
</evidence>
<protein>
    <recommendedName>
        <fullName evidence="1">Trypsin-co-occurring domain-containing protein</fullName>
    </recommendedName>
</protein>